<comment type="caution">
    <text evidence="1">The sequence shown here is derived from an EMBL/GenBank/DDBJ whole genome shotgun (WGS) entry which is preliminary data.</text>
</comment>
<gene>
    <name evidence="1" type="ORF">UT17_C0005G0029</name>
</gene>
<dbReference type="EMBL" id="LBVU01000005">
    <property type="protein sequence ID" value="KKQ91591.1"/>
    <property type="molecule type" value="Genomic_DNA"/>
</dbReference>
<proteinExistence type="predicted"/>
<dbReference type="AlphaFoldDB" id="A0A0G0PQI0"/>
<evidence type="ECO:0000313" key="2">
    <source>
        <dbReference type="Proteomes" id="UP000034774"/>
    </source>
</evidence>
<protein>
    <submittedName>
        <fullName evidence="1">Uncharacterized protein</fullName>
    </submittedName>
</protein>
<accession>A0A0G0PQI0</accession>
<sequence length="360" mass="40730">MKKRFDWQFYLLLLIVLILSYDAIALYKIRQDRKPIAPPFALPTAIMPVNTSELYEFCVLREDNRDSDKKYAGTQIPFQPVAIATAPTAQASVEPILQPAITEAASIREVPTKTPSKEMPFSLPNIEVVKIGNFKPTNYHFVLVGSGYDSRENREKLDNLIAGFQKKFSGINVDFAYIKEPVNIRFKRIDTIVLFENDNDRKILVKKIKSMYPMDSLIVALNAPEIVGSAILGMPEGNFAILTSNTQEAPFIFTHEMGHLLGIENDGYNRYFKPEDLPNTELFYIDSMPKKLARALEELGETPPMYIAGTCNGRMLYTFYNSLENVYGNVPVGGLPAEYLNSLEFTPLQILEMNDYISSH</sequence>
<evidence type="ECO:0000313" key="1">
    <source>
        <dbReference type="EMBL" id="KKQ91591.1"/>
    </source>
</evidence>
<dbReference type="GO" id="GO:0008237">
    <property type="term" value="F:metallopeptidase activity"/>
    <property type="evidence" value="ECO:0007669"/>
    <property type="project" value="InterPro"/>
</dbReference>
<reference evidence="1 2" key="1">
    <citation type="journal article" date="2015" name="Nature">
        <title>rRNA introns, odd ribosomes, and small enigmatic genomes across a large radiation of phyla.</title>
        <authorList>
            <person name="Brown C.T."/>
            <person name="Hug L.A."/>
            <person name="Thomas B.C."/>
            <person name="Sharon I."/>
            <person name="Castelle C.J."/>
            <person name="Singh A."/>
            <person name="Wilkins M.J."/>
            <person name="Williams K.H."/>
            <person name="Banfield J.F."/>
        </authorList>
    </citation>
    <scope>NUCLEOTIDE SEQUENCE [LARGE SCALE GENOMIC DNA]</scope>
</reference>
<name>A0A0G0PQI0_9BACT</name>
<dbReference type="Proteomes" id="UP000034774">
    <property type="component" value="Unassembled WGS sequence"/>
</dbReference>
<organism evidence="1 2">
    <name type="scientific">Candidatus Woesebacteria bacterium GW2011_GWB1_39_10</name>
    <dbReference type="NCBI Taxonomy" id="1618572"/>
    <lineage>
        <taxon>Bacteria</taxon>
        <taxon>Candidatus Woeseibacteriota</taxon>
    </lineage>
</organism>
<dbReference type="Gene3D" id="3.40.390.10">
    <property type="entry name" value="Collagenase (Catalytic Domain)"/>
    <property type="match status" value="1"/>
</dbReference>
<dbReference type="InterPro" id="IPR024079">
    <property type="entry name" value="MetalloPept_cat_dom_sf"/>
</dbReference>